<dbReference type="SUPFAM" id="SSF52283">
    <property type="entry name" value="Formate/glycerate dehydrogenase catalytic domain-like"/>
    <property type="match status" value="1"/>
</dbReference>
<accession>A0ABT0DAX2</accession>
<protein>
    <submittedName>
        <fullName evidence="4">Glyoxylate/hydroxypyruvate reductase A</fullName>
    </submittedName>
</protein>
<evidence type="ECO:0000256" key="1">
    <source>
        <dbReference type="ARBA" id="ARBA00023002"/>
    </source>
</evidence>
<dbReference type="InterPro" id="IPR036291">
    <property type="entry name" value="NAD(P)-bd_dom_sf"/>
</dbReference>
<keyword evidence="5" id="KW-1185">Reference proteome</keyword>
<dbReference type="Proteomes" id="UP001203284">
    <property type="component" value="Unassembled WGS sequence"/>
</dbReference>
<reference evidence="4 5" key="1">
    <citation type="submission" date="2022-04" db="EMBL/GenBank/DDBJ databases">
        <authorList>
            <person name="Grouzdev D.S."/>
            <person name="Pantiukh K.S."/>
            <person name="Krutkina M.S."/>
        </authorList>
    </citation>
    <scope>NUCLEOTIDE SEQUENCE [LARGE SCALE GENOMIC DNA]</scope>
    <source>
        <strain evidence="4 5">6x-1</strain>
    </source>
</reference>
<proteinExistence type="predicted"/>
<dbReference type="Pfam" id="PF02826">
    <property type="entry name" value="2-Hacid_dh_C"/>
    <property type="match status" value="1"/>
</dbReference>
<evidence type="ECO:0000313" key="5">
    <source>
        <dbReference type="Proteomes" id="UP001203284"/>
    </source>
</evidence>
<dbReference type="CDD" id="cd12164">
    <property type="entry name" value="GDH_like_2"/>
    <property type="match status" value="1"/>
</dbReference>
<evidence type="ECO:0000259" key="3">
    <source>
        <dbReference type="Pfam" id="PF02826"/>
    </source>
</evidence>
<keyword evidence="1" id="KW-0560">Oxidoreductase</keyword>
<evidence type="ECO:0000256" key="2">
    <source>
        <dbReference type="ARBA" id="ARBA00023027"/>
    </source>
</evidence>
<comment type="caution">
    <text evidence="4">The sequence shown here is derived from an EMBL/GenBank/DDBJ whole genome shotgun (WGS) entry which is preliminary data.</text>
</comment>
<keyword evidence="2" id="KW-0520">NAD</keyword>
<dbReference type="RefSeq" id="WP_247028710.1">
    <property type="nucleotide sequence ID" value="NZ_JALKCH010000005.1"/>
</dbReference>
<dbReference type="EMBL" id="JALKCH010000005">
    <property type="protein sequence ID" value="MCK0197111.1"/>
    <property type="molecule type" value="Genomic_DNA"/>
</dbReference>
<feature type="domain" description="D-isomer specific 2-hydroxyacid dehydrogenase NAD-binding" evidence="3">
    <location>
        <begin position="106"/>
        <end position="281"/>
    </location>
</feature>
<dbReference type="InterPro" id="IPR006140">
    <property type="entry name" value="D-isomer_DH_NAD-bd"/>
</dbReference>
<dbReference type="PANTHER" id="PTHR43333:SF1">
    <property type="entry name" value="D-ISOMER SPECIFIC 2-HYDROXYACID DEHYDROGENASE NAD-BINDING DOMAIN-CONTAINING PROTEIN"/>
    <property type="match status" value="1"/>
</dbReference>
<sequence length="316" mass="34357">MNGAILVAATGLDAANWAERFRVLAPEQDIRLWPDAGDLSQITYACGWKPEPGTLAALPNLKVLFSLGAGVDSLIADPALPPEVPLVRVVDSDLTIRMSEYVVLNVLAHHRRLPRALLDQRARQWNQHDQPSAPAVRVGIMGMGELGRDAAHKLVMMGFTVLGWSRSAKQLTGIRYFTGEAELPAFLAETDILVVLLPLTPETRGIIDAELLRQLPRDGALGGPVLINAGRGGLQNEPEVIAALTDGTLLAASLDVFETEPLSESSPLWDLPNVLLTPHMAADPDPDRLFRAILEQIRRFETGEPLQNVVDRSVGY</sequence>
<gene>
    <name evidence="4" type="ORF">MWN34_09325</name>
</gene>
<organism evidence="4 5">
    <name type="scientific">Ancylobacter crimeensis</name>
    <dbReference type="NCBI Taxonomy" id="2579147"/>
    <lineage>
        <taxon>Bacteria</taxon>
        <taxon>Pseudomonadati</taxon>
        <taxon>Pseudomonadota</taxon>
        <taxon>Alphaproteobacteria</taxon>
        <taxon>Hyphomicrobiales</taxon>
        <taxon>Xanthobacteraceae</taxon>
        <taxon>Ancylobacter</taxon>
    </lineage>
</organism>
<dbReference type="SUPFAM" id="SSF51735">
    <property type="entry name" value="NAD(P)-binding Rossmann-fold domains"/>
    <property type="match status" value="1"/>
</dbReference>
<name>A0ABT0DAX2_9HYPH</name>
<evidence type="ECO:0000313" key="4">
    <source>
        <dbReference type="EMBL" id="MCK0197111.1"/>
    </source>
</evidence>
<dbReference type="Gene3D" id="3.40.50.720">
    <property type="entry name" value="NAD(P)-binding Rossmann-like Domain"/>
    <property type="match status" value="2"/>
</dbReference>
<dbReference type="PANTHER" id="PTHR43333">
    <property type="entry name" value="2-HACID_DH_C DOMAIN-CONTAINING PROTEIN"/>
    <property type="match status" value="1"/>
</dbReference>